<dbReference type="EMBL" id="CM000883">
    <property type="protein sequence ID" value="KQJ92167.1"/>
    <property type="molecule type" value="Genomic_DNA"/>
</dbReference>
<name>I1IU72_BRADI</name>
<dbReference type="GO" id="GO:0005886">
    <property type="term" value="C:plasma membrane"/>
    <property type="evidence" value="ECO:0000318"/>
    <property type="project" value="GO_Central"/>
</dbReference>
<dbReference type="PANTHER" id="PTHR31415:SF16">
    <property type="entry name" value="HARPIN-INDUCED PROTEIN 1 CONTAINING PROTEIN"/>
    <property type="match status" value="1"/>
</dbReference>
<evidence type="ECO:0000313" key="5">
    <source>
        <dbReference type="EnsemblPlants" id="KQJ92167"/>
    </source>
</evidence>
<dbReference type="GO" id="GO:0009506">
    <property type="term" value="C:plasmodesma"/>
    <property type="evidence" value="ECO:0000318"/>
    <property type="project" value="GO_Central"/>
</dbReference>
<comment type="subcellular location">
    <subcellularLocation>
        <location evidence="1">Membrane</location>
    </subcellularLocation>
</comment>
<dbReference type="Gramene" id="KQJ92167">
    <property type="protein sequence ID" value="KQJ92167"/>
    <property type="gene ID" value="BRADI_4g42030v3"/>
</dbReference>
<accession>I1IU72</accession>
<organism evidence="4">
    <name type="scientific">Brachypodium distachyon</name>
    <name type="common">Purple false brome</name>
    <name type="synonym">Trachynia distachya</name>
    <dbReference type="NCBI Taxonomy" id="15368"/>
    <lineage>
        <taxon>Eukaryota</taxon>
        <taxon>Viridiplantae</taxon>
        <taxon>Streptophyta</taxon>
        <taxon>Embryophyta</taxon>
        <taxon>Tracheophyta</taxon>
        <taxon>Spermatophyta</taxon>
        <taxon>Magnoliopsida</taxon>
        <taxon>Liliopsida</taxon>
        <taxon>Poales</taxon>
        <taxon>Poaceae</taxon>
        <taxon>BOP clade</taxon>
        <taxon>Pooideae</taxon>
        <taxon>Stipodae</taxon>
        <taxon>Brachypodieae</taxon>
        <taxon>Brachypodium</taxon>
    </lineage>
</organism>
<evidence type="ECO:0000256" key="2">
    <source>
        <dbReference type="ARBA" id="ARBA00023136"/>
    </source>
</evidence>
<proteinExistence type="predicted"/>
<evidence type="ECO:0000313" key="4">
    <source>
        <dbReference type="EMBL" id="KQJ92167.1"/>
    </source>
</evidence>
<dbReference type="InterPro" id="IPR044839">
    <property type="entry name" value="NDR1-like"/>
</dbReference>
<dbReference type="HOGENOM" id="CLU_051752_2_0_1"/>
<protein>
    <submittedName>
        <fullName evidence="4 5">Uncharacterized protein</fullName>
    </submittedName>
</protein>
<evidence type="ECO:0000256" key="1">
    <source>
        <dbReference type="ARBA" id="ARBA00004370"/>
    </source>
</evidence>
<dbReference type="STRING" id="15368.I1IU72"/>
<keyword evidence="2 3" id="KW-0472">Membrane</keyword>
<dbReference type="Proteomes" id="UP000008810">
    <property type="component" value="Chromosome 4"/>
</dbReference>
<dbReference type="eggNOG" id="ENOG502R5U2">
    <property type="taxonomic scope" value="Eukaryota"/>
</dbReference>
<keyword evidence="3" id="KW-0812">Transmembrane</keyword>
<evidence type="ECO:0000256" key="3">
    <source>
        <dbReference type="SAM" id="Phobius"/>
    </source>
</evidence>
<keyword evidence="3" id="KW-1133">Transmembrane helix</keyword>
<reference evidence="4 5" key="1">
    <citation type="journal article" date="2010" name="Nature">
        <title>Genome sequencing and analysis of the model grass Brachypodium distachyon.</title>
        <authorList>
            <consortium name="International Brachypodium Initiative"/>
        </authorList>
    </citation>
    <scope>NUCLEOTIDE SEQUENCE [LARGE SCALE GENOMIC DNA]</scope>
    <source>
        <strain evidence="4">Bd21</strain>
        <strain evidence="5">cv. Bd21</strain>
    </source>
</reference>
<dbReference type="OMA" id="CCLLKCC"/>
<reference evidence="5" key="3">
    <citation type="submission" date="2018-08" db="UniProtKB">
        <authorList>
            <consortium name="EnsemblPlants"/>
        </authorList>
    </citation>
    <scope>IDENTIFICATION</scope>
    <source>
        <strain evidence="5">cv. Bd21</strain>
    </source>
</reference>
<sequence>MAYGGGSRQQRSCCGGLCSFIIAAGFVILIYWAIFQPHHIRATVASATLTNLTVSPSSGPNPSISYSLSLELSLYNPSLRVAIYYDAFPRADLRSVSGVFLGPAATVSPSEFLQSKRSTDSVKLEFDGTKGVGVPGDVAGEMGKEAAAGAVRFEVAVDARVRYKFASIKIRQKPRIWCVISVPVKPEPRGQGFEGAIVSGDRCSVKY</sequence>
<keyword evidence="6" id="KW-1185">Reference proteome</keyword>
<dbReference type="GeneID" id="100839350"/>
<feature type="transmembrane region" description="Helical" evidence="3">
    <location>
        <begin position="12"/>
        <end position="34"/>
    </location>
</feature>
<dbReference type="RefSeq" id="XP_003578885.1">
    <property type="nucleotide sequence ID" value="XM_003578837.4"/>
</dbReference>
<dbReference type="GO" id="GO:0098542">
    <property type="term" value="P:defense response to other organism"/>
    <property type="evidence" value="ECO:0007669"/>
    <property type="project" value="InterPro"/>
</dbReference>
<dbReference type="AlphaFoldDB" id="I1IU72"/>
<dbReference type="OrthoDB" id="1889094at2759"/>
<dbReference type="EnsemblPlants" id="KQJ92167">
    <property type="protein sequence ID" value="KQJ92167"/>
    <property type="gene ID" value="BRADI_4g42030v3"/>
</dbReference>
<evidence type="ECO:0000313" key="6">
    <source>
        <dbReference type="Proteomes" id="UP000008810"/>
    </source>
</evidence>
<dbReference type="PANTHER" id="PTHR31415">
    <property type="entry name" value="OS05G0367900 PROTEIN"/>
    <property type="match status" value="1"/>
</dbReference>
<gene>
    <name evidence="5" type="primary">LOC100839350</name>
    <name evidence="4" type="ORF">BRADI_4g42030v3</name>
</gene>
<reference evidence="4" key="2">
    <citation type="submission" date="2017-06" db="EMBL/GenBank/DDBJ databases">
        <title>WGS assembly of Brachypodium distachyon.</title>
        <authorList>
            <consortium name="The International Brachypodium Initiative"/>
            <person name="Lucas S."/>
            <person name="Harmon-Smith M."/>
            <person name="Lail K."/>
            <person name="Tice H."/>
            <person name="Grimwood J."/>
            <person name="Bruce D."/>
            <person name="Barry K."/>
            <person name="Shu S."/>
            <person name="Lindquist E."/>
            <person name="Wang M."/>
            <person name="Pitluck S."/>
            <person name="Vogel J.P."/>
            <person name="Garvin D.F."/>
            <person name="Mockler T.C."/>
            <person name="Schmutz J."/>
            <person name="Rokhsar D."/>
            <person name="Bevan M.W."/>
        </authorList>
    </citation>
    <scope>NUCLEOTIDE SEQUENCE</scope>
    <source>
        <strain evidence="4">Bd21</strain>
    </source>
</reference>
<dbReference type="KEGG" id="bdi:100839350"/>